<dbReference type="RefSeq" id="WP_285321161.1">
    <property type="nucleotide sequence ID" value="NZ_JASPDQ010000001.1"/>
</dbReference>
<evidence type="ECO:0000313" key="2">
    <source>
        <dbReference type="EMBL" id="MDK8600896.1"/>
    </source>
</evidence>
<evidence type="ECO:0000313" key="3">
    <source>
        <dbReference type="Proteomes" id="UP001225576"/>
    </source>
</evidence>
<dbReference type="AlphaFoldDB" id="A0AAW6ZH94"/>
<dbReference type="EMBL" id="JASPDQ010000001">
    <property type="protein sequence ID" value="MDK8600896.1"/>
    <property type="molecule type" value="Genomic_DNA"/>
</dbReference>
<feature type="region of interest" description="Disordered" evidence="1">
    <location>
        <begin position="1"/>
        <end position="60"/>
    </location>
</feature>
<protein>
    <submittedName>
        <fullName evidence="2">Uncharacterized protein</fullName>
    </submittedName>
</protein>
<dbReference type="Proteomes" id="UP001225576">
    <property type="component" value="Unassembled WGS sequence"/>
</dbReference>
<reference evidence="2" key="1">
    <citation type="submission" date="2023-05" db="EMBL/GenBank/DDBJ databases">
        <title>Genomic Catalog of Human Bladder Bacteria.</title>
        <authorList>
            <person name="Du J."/>
        </authorList>
    </citation>
    <scope>NUCLEOTIDE SEQUENCE</scope>
    <source>
        <strain evidence="2">UMB1304A</strain>
    </source>
</reference>
<name>A0AAW6ZH94_9ACTO</name>
<comment type="caution">
    <text evidence="2">The sequence shown here is derived from an EMBL/GenBank/DDBJ whole genome shotgun (WGS) entry which is preliminary data.</text>
</comment>
<accession>A0AAW6ZH94</accession>
<evidence type="ECO:0000256" key="1">
    <source>
        <dbReference type="SAM" id="MobiDB-lite"/>
    </source>
</evidence>
<organism evidence="2 3">
    <name type="scientific">Trueperella bernardiae</name>
    <dbReference type="NCBI Taxonomy" id="59561"/>
    <lineage>
        <taxon>Bacteria</taxon>
        <taxon>Bacillati</taxon>
        <taxon>Actinomycetota</taxon>
        <taxon>Actinomycetes</taxon>
        <taxon>Actinomycetales</taxon>
        <taxon>Actinomycetaceae</taxon>
        <taxon>Trueperella</taxon>
    </lineage>
</organism>
<proteinExistence type="predicted"/>
<sequence>MTPSYPSIASDANRPIPVSASKPSGRVATAARADPGPQTVARPKTAPTHLVKSAARHRGP</sequence>
<gene>
    <name evidence="2" type="ORF">QP858_00235</name>
</gene>